<feature type="region of interest" description="Disordered" evidence="1">
    <location>
        <begin position="50"/>
        <end position="75"/>
    </location>
</feature>
<accession>A0A166DKF7</accession>
<reference evidence="2 3" key="1">
    <citation type="journal article" date="2016" name="Mol. Biol. Evol.">
        <title>Comparative Genomics of Early-Diverging Mushroom-Forming Fungi Provides Insights into the Origins of Lignocellulose Decay Capabilities.</title>
        <authorList>
            <person name="Nagy L.G."/>
            <person name="Riley R."/>
            <person name="Tritt A."/>
            <person name="Adam C."/>
            <person name="Daum C."/>
            <person name="Floudas D."/>
            <person name="Sun H."/>
            <person name="Yadav J.S."/>
            <person name="Pangilinan J."/>
            <person name="Larsson K.H."/>
            <person name="Matsuura K."/>
            <person name="Barry K."/>
            <person name="Labutti K."/>
            <person name="Kuo R."/>
            <person name="Ohm R.A."/>
            <person name="Bhattacharya S.S."/>
            <person name="Shirouzu T."/>
            <person name="Yoshinaga Y."/>
            <person name="Martin F.M."/>
            <person name="Grigoriev I.V."/>
            <person name="Hibbett D.S."/>
        </authorList>
    </citation>
    <scope>NUCLEOTIDE SEQUENCE [LARGE SCALE GENOMIC DNA]</scope>
    <source>
        <strain evidence="2 3">CBS 109695</strain>
    </source>
</reference>
<keyword evidence="3" id="KW-1185">Reference proteome</keyword>
<dbReference type="Proteomes" id="UP000076532">
    <property type="component" value="Unassembled WGS sequence"/>
</dbReference>
<evidence type="ECO:0000313" key="2">
    <source>
        <dbReference type="EMBL" id="KZP14813.1"/>
    </source>
</evidence>
<dbReference type="AlphaFoldDB" id="A0A166DKF7"/>
<gene>
    <name evidence="2" type="ORF">FIBSPDRAFT_867951</name>
</gene>
<protein>
    <submittedName>
        <fullName evidence="2">Uncharacterized protein</fullName>
    </submittedName>
</protein>
<dbReference type="EMBL" id="KV417612">
    <property type="protein sequence ID" value="KZP14813.1"/>
    <property type="molecule type" value="Genomic_DNA"/>
</dbReference>
<sequence>MDKSDGDARRSYGSSFIQGGTLRVLTLGKSEGTIAMPMSYLDALRRVSAHSPAVSLPPTPSLTAHSDAGATRAEG</sequence>
<proteinExistence type="predicted"/>
<evidence type="ECO:0000256" key="1">
    <source>
        <dbReference type="SAM" id="MobiDB-lite"/>
    </source>
</evidence>
<organism evidence="2 3">
    <name type="scientific">Athelia psychrophila</name>
    <dbReference type="NCBI Taxonomy" id="1759441"/>
    <lineage>
        <taxon>Eukaryota</taxon>
        <taxon>Fungi</taxon>
        <taxon>Dikarya</taxon>
        <taxon>Basidiomycota</taxon>
        <taxon>Agaricomycotina</taxon>
        <taxon>Agaricomycetes</taxon>
        <taxon>Agaricomycetidae</taxon>
        <taxon>Atheliales</taxon>
        <taxon>Atheliaceae</taxon>
        <taxon>Athelia</taxon>
    </lineage>
</organism>
<name>A0A166DKF7_9AGAM</name>
<evidence type="ECO:0000313" key="3">
    <source>
        <dbReference type="Proteomes" id="UP000076532"/>
    </source>
</evidence>